<dbReference type="Gene3D" id="3.40.50.970">
    <property type="match status" value="2"/>
</dbReference>
<evidence type="ECO:0000256" key="2">
    <source>
        <dbReference type="ARBA" id="ARBA00023052"/>
    </source>
</evidence>
<gene>
    <name evidence="7" type="ORF">EDC65_3500</name>
</gene>
<dbReference type="RefSeq" id="WP_123691857.1">
    <property type="nucleotide sequence ID" value="NZ_AP019700.1"/>
</dbReference>
<dbReference type="PANTHER" id="PTHR18968:SF129">
    <property type="entry name" value="ACETOLACTATE SYNTHASE"/>
    <property type="match status" value="1"/>
</dbReference>
<evidence type="ECO:0000259" key="6">
    <source>
        <dbReference type="Pfam" id="PF02776"/>
    </source>
</evidence>
<dbReference type="EMBL" id="RJKX01000015">
    <property type="protein sequence ID" value="ROP84152.1"/>
    <property type="molecule type" value="Genomic_DNA"/>
</dbReference>
<dbReference type="InterPro" id="IPR012001">
    <property type="entry name" value="Thiamin_PyroP_enz_TPP-bd_dom"/>
</dbReference>
<dbReference type="Proteomes" id="UP000278222">
    <property type="component" value="Unassembled WGS sequence"/>
</dbReference>
<evidence type="ECO:0000259" key="5">
    <source>
        <dbReference type="Pfam" id="PF02775"/>
    </source>
</evidence>
<dbReference type="SUPFAM" id="SSF52518">
    <property type="entry name" value="Thiamin diphosphate-binding fold (THDP-binding)"/>
    <property type="match status" value="2"/>
</dbReference>
<feature type="domain" description="Thiamine pyrophosphate enzyme TPP-binding" evidence="5">
    <location>
        <begin position="372"/>
        <end position="517"/>
    </location>
</feature>
<dbReference type="InterPro" id="IPR012000">
    <property type="entry name" value="Thiamin_PyroP_enz_cen_dom"/>
</dbReference>
<evidence type="ECO:0000313" key="8">
    <source>
        <dbReference type="Proteomes" id="UP000278222"/>
    </source>
</evidence>
<dbReference type="SUPFAM" id="SSF52467">
    <property type="entry name" value="DHS-like NAD/FAD-binding domain"/>
    <property type="match status" value="1"/>
</dbReference>
<dbReference type="Pfam" id="PF02776">
    <property type="entry name" value="TPP_enzyme_N"/>
    <property type="match status" value="1"/>
</dbReference>
<evidence type="ECO:0000256" key="3">
    <source>
        <dbReference type="RuleBase" id="RU362132"/>
    </source>
</evidence>
<dbReference type="AlphaFoldDB" id="A0A3N1KXD2"/>
<dbReference type="GO" id="GO:0005948">
    <property type="term" value="C:acetolactate synthase complex"/>
    <property type="evidence" value="ECO:0007669"/>
    <property type="project" value="TreeGrafter"/>
</dbReference>
<dbReference type="InterPro" id="IPR029061">
    <property type="entry name" value="THDP-binding"/>
</dbReference>
<dbReference type="PANTHER" id="PTHR18968">
    <property type="entry name" value="THIAMINE PYROPHOSPHATE ENZYMES"/>
    <property type="match status" value="1"/>
</dbReference>
<dbReference type="CDD" id="cd07035">
    <property type="entry name" value="TPP_PYR_POX_like"/>
    <property type="match status" value="1"/>
</dbReference>
<dbReference type="GO" id="GO:0000287">
    <property type="term" value="F:magnesium ion binding"/>
    <property type="evidence" value="ECO:0007669"/>
    <property type="project" value="InterPro"/>
</dbReference>
<keyword evidence="8" id="KW-1185">Reference proteome</keyword>
<dbReference type="GO" id="GO:0009099">
    <property type="term" value="P:L-valine biosynthetic process"/>
    <property type="evidence" value="ECO:0007669"/>
    <property type="project" value="TreeGrafter"/>
</dbReference>
<dbReference type="GO" id="GO:0003984">
    <property type="term" value="F:acetolactate synthase activity"/>
    <property type="evidence" value="ECO:0007669"/>
    <property type="project" value="TreeGrafter"/>
</dbReference>
<proteinExistence type="inferred from homology"/>
<dbReference type="GO" id="GO:0009097">
    <property type="term" value="P:isoleucine biosynthetic process"/>
    <property type="evidence" value="ECO:0007669"/>
    <property type="project" value="TreeGrafter"/>
</dbReference>
<sequence length="534" mass="54469">MTPLDALIRSLSRRGVRRIFGVPGGETSLDAIAAAAACGIEFVLARHETGAALMALATAEVTGAPGVVLTTRGPGLANAVNGIACAALERAPLCVISDGFTPEHRRFVSHQFFEHSALLAPIAKGSSRLDGEDAGHDVERLLDRAMAAPAGVVHFDVTGDAARRDVAAAEPIPFAAEATDEGALATARDLVAGAHRPILLCGLEAAADPALAAAVRAFAVATGAPALVTYKAKGVVADDDPAYVGLFTGGSLEAAAVAAADLIILAGLDPVELIPQPWRYAAPVIEVARQPFPLRYIDPAAGLYGTPAAALAALAKGAGRSGWQADAIARLRQAMLARIAWTGGGRLTPPDLVLGAQAAADAAGLDARATVDAGAHMFSATALWRARRPRDLLISNGLSTMGFALPAAIGAALAEPDRPVVAFTGDGGLAMGLGELATAAQTGARIVVVVFNDRSLSLIDIKQQHRQMRRDGVELGAVDFAAVASGLGVRGYRADDPTSYRAALDAAFAGTGPALVDAAVAPDGYLDQMLALRG</sequence>
<keyword evidence="2 3" id="KW-0786">Thiamine pyrophosphate</keyword>
<dbReference type="Pfam" id="PF02775">
    <property type="entry name" value="TPP_enzyme_C"/>
    <property type="match status" value="1"/>
</dbReference>
<dbReference type="InterPro" id="IPR000399">
    <property type="entry name" value="TPP-bd_CS"/>
</dbReference>
<accession>A0A3N1KXD2</accession>
<evidence type="ECO:0000259" key="4">
    <source>
        <dbReference type="Pfam" id="PF00205"/>
    </source>
</evidence>
<dbReference type="InterPro" id="IPR029035">
    <property type="entry name" value="DHS-like_NAD/FAD-binding_dom"/>
</dbReference>
<dbReference type="InterPro" id="IPR045229">
    <property type="entry name" value="TPP_enz"/>
</dbReference>
<feature type="domain" description="Thiamine pyrophosphate enzyme N-terminal TPP-binding" evidence="6">
    <location>
        <begin position="4"/>
        <end position="97"/>
    </location>
</feature>
<evidence type="ECO:0000256" key="1">
    <source>
        <dbReference type="ARBA" id="ARBA00007812"/>
    </source>
</evidence>
<dbReference type="OrthoDB" id="4494979at2"/>
<dbReference type="Gene3D" id="3.40.50.1220">
    <property type="entry name" value="TPP-binding domain"/>
    <property type="match status" value="1"/>
</dbReference>
<dbReference type="PROSITE" id="PS00187">
    <property type="entry name" value="TPP_ENZYMES"/>
    <property type="match status" value="1"/>
</dbReference>
<reference evidence="7 8" key="1">
    <citation type="submission" date="2018-11" db="EMBL/GenBank/DDBJ databases">
        <title>Genomic Encyclopedia of Type Strains, Phase IV (KMG-IV): sequencing the most valuable type-strain genomes for metagenomic binning, comparative biology and taxonomic classification.</title>
        <authorList>
            <person name="Goeker M."/>
        </authorList>
    </citation>
    <scope>NUCLEOTIDE SEQUENCE [LARGE SCALE GENOMIC DNA]</scope>
    <source>
        <strain evidence="7 8">DSM 5900</strain>
    </source>
</reference>
<evidence type="ECO:0000313" key="7">
    <source>
        <dbReference type="EMBL" id="ROP84152.1"/>
    </source>
</evidence>
<dbReference type="GO" id="GO:0030976">
    <property type="term" value="F:thiamine pyrophosphate binding"/>
    <property type="evidence" value="ECO:0007669"/>
    <property type="project" value="InterPro"/>
</dbReference>
<dbReference type="Pfam" id="PF00205">
    <property type="entry name" value="TPP_enzyme_M"/>
    <property type="match status" value="1"/>
</dbReference>
<comment type="caution">
    <text evidence="7">The sequence shown here is derived from an EMBL/GenBank/DDBJ whole genome shotgun (WGS) entry which is preliminary data.</text>
</comment>
<protein>
    <submittedName>
        <fullName evidence="7">Acetolactate synthase-1/2/3 large subunit</fullName>
    </submittedName>
</protein>
<dbReference type="GO" id="GO:0050660">
    <property type="term" value="F:flavin adenine dinucleotide binding"/>
    <property type="evidence" value="ECO:0007669"/>
    <property type="project" value="TreeGrafter"/>
</dbReference>
<comment type="similarity">
    <text evidence="1 3">Belongs to the TPP enzyme family.</text>
</comment>
<dbReference type="InterPro" id="IPR011766">
    <property type="entry name" value="TPP_enzyme_TPP-bd"/>
</dbReference>
<name>A0A3N1KXD2_9PROT</name>
<feature type="domain" description="Thiamine pyrophosphate enzyme central" evidence="4">
    <location>
        <begin position="185"/>
        <end position="314"/>
    </location>
</feature>
<organism evidence="7 8">
    <name type="scientific">Stella humosa</name>
    <dbReference type="NCBI Taxonomy" id="94"/>
    <lineage>
        <taxon>Bacteria</taxon>
        <taxon>Pseudomonadati</taxon>
        <taxon>Pseudomonadota</taxon>
        <taxon>Alphaproteobacteria</taxon>
        <taxon>Rhodospirillales</taxon>
        <taxon>Stellaceae</taxon>
        <taxon>Stella</taxon>
    </lineage>
</organism>